<evidence type="ECO:0000259" key="7">
    <source>
        <dbReference type="PROSITE" id="PS51349"/>
    </source>
</evidence>
<dbReference type="CDD" id="cd02809">
    <property type="entry name" value="alpha_hydroxyacid_oxid_FMN"/>
    <property type="match status" value="1"/>
</dbReference>
<dbReference type="EMBL" id="CP028137">
    <property type="protein sequence ID" value="AZZ50689.1"/>
    <property type="molecule type" value="Genomic_DNA"/>
</dbReference>
<evidence type="ECO:0000256" key="6">
    <source>
        <dbReference type="SAM" id="MobiDB-lite"/>
    </source>
</evidence>
<keyword evidence="2" id="KW-0285">Flavoprotein</keyword>
<reference evidence="8 9" key="1">
    <citation type="submission" date="2018-03" db="EMBL/GenBank/DDBJ databases">
        <title>Bacteriophage NCPPB3778 and a type I-E CRISPR drive the evolution of the US Biological Select Agent, Rathayibacter toxicus.</title>
        <authorList>
            <person name="Davis E.W.II."/>
            <person name="Tabima J.F."/>
            <person name="Weisberg A.J."/>
            <person name="Dantas Lopes L."/>
            <person name="Wiseman M.S."/>
            <person name="Wiseman M.S."/>
            <person name="Pupko T."/>
            <person name="Belcher M.S."/>
            <person name="Sechler A.J."/>
            <person name="Tancos M.A."/>
            <person name="Schroeder B.K."/>
            <person name="Murray T.D."/>
            <person name="Luster D.G."/>
            <person name="Schneider W.L."/>
            <person name="Rogers E."/>
            <person name="Andreote F.D."/>
            <person name="Grunwald N.J."/>
            <person name="Putnam M.L."/>
            <person name="Chang J.H."/>
        </authorList>
    </citation>
    <scope>NUCLEOTIDE SEQUENCE [LARGE SCALE GENOMIC DNA]</scope>
    <source>
        <strain evidence="8 9">DSM 15932</strain>
    </source>
</reference>
<dbReference type="PROSITE" id="PS51349">
    <property type="entry name" value="FMN_HYDROXY_ACID_DH_2"/>
    <property type="match status" value="1"/>
</dbReference>
<dbReference type="Gene3D" id="3.20.20.70">
    <property type="entry name" value="Aldolase class I"/>
    <property type="match status" value="1"/>
</dbReference>
<gene>
    <name evidence="8" type="ORF">C1I64_00520</name>
</gene>
<dbReference type="GO" id="GO:0010181">
    <property type="term" value="F:FMN binding"/>
    <property type="evidence" value="ECO:0007669"/>
    <property type="project" value="InterPro"/>
</dbReference>
<organism evidence="8 9">
    <name type="scientific">Rathayibacter festucae DSM 15932</name>
    <dbReference type="NCBI Taxonomy" id="1328866"/>
    <lineage>
        <taxon>Bacteria</taxon>
        <taxon>Bacillati</taxon>
        <taxon>Actinomycetota</taxon>
        <taxon>Actinomycetes</taxon>
        <taxon>Micrococcales</taxon>
        <taxon>Microbacteriaceae</taxon>
        <taxon>Rathayibacter</taxon>
    </lineage>
</organism>
<dbReference type="Proteomes" id="UP000285317">
    <property type="component" value="Chromosome"/>
</dbReference>
<keyword evidence="4" id="KW-0560">Oxidoreductase</keyword>
<dbReference type="PANTHER" id="PTHR10578:SF107">
    <property type="entry name" value="2-HYDROXYACID OXIDASE 1"/>
    <property type="match status" value="1"/>
</dbReference>
<dbReference type="InterPro" id="IPR013785">
    <property type="entry name" value="Aldolase_TIM"/>
</dbReference>
<feature type="region of interest" description="Disordered" evidence="6">
    <location>
        <begin position="1"/>
        <end position="117"/>
    </location>
</feature>
<dbReference type="InterPro" id="IPR012133">
    <property type="entry name" value="Alpha-hydoxy_acid_DH_FMN"/>
</dbReference>
<evidence type="ECO:0000256" key="3">
    <source>
        <dbReference type="ARBA" id="ARBA00022643"/>
    </source>
</evidence>
<dbReference type="InterPro" id="IPR037396">
    <property type="entry name" value="FMN_HAD"/>
</dbReference>
<evidence type="ECO:0000256" key="2">
    <source>
        <dbReference type="ARBA" id="ARBA00022630"/>
    </source>
</evidence>
<comment type="cofactor">
    <cofactor evidence="1">
        <name>FMN</name>
        <dbReference type="ChEBI" id="CHEBI:58210"/>
    </cofactor>
</comment>
<dbReference type="GO" id="GO:0016491">
    <property type="term" value="F:oxidoreductase activity"/>
    <property type="evidence" value="ECO:0007669"/>
    <property type="project" value="UniProtKB-KW"/>
</dbReference>
<dbReference type="InterPro" id="IPR000262">
    <property type="entry name" value="FMN-dep_DH"/>
</dbReference>
<dbReference type="SUPFAM" id="SSF51395">
    <property type="entry name" value="FMN-linked oxidoreductases"/>
    <property type="match status" value="1"/>
</dbReference>
<feature type="domain" description="FMN hydroxy acid dehydrogenase" evidence="7">
    <location>
        <begin position="115"/>
        <end position="462"/>
    </location>
</feature>
<proteinExistence type="inferred from homology"/>
<accession>A0A3Q9UTZ9</accession>
<feature type="compositionally biased region" description="Low complexity" evidence="6">
    <location>
        <begin position="94"/>
        <end position="111"/>
    </location>
</feature>
<sequence length="462" mass="48865">MGSPGLRHPGRPAREDRPGHVSTGRRSRSPGSARIRVARRVRDSPDQHVDAPRRPLGGRWELLPFAGTTVAEKAARRPSDRGAVPAGTVEPRRTLPARPRAAPAPSKGRPPMTADSAPTRRLVAELEERAREALPWFVADYYGAVAGGRSERDADLAAWDAIRFRPAALRGELDGDTTTTVLGTEVRGPVLIAPMAQQNAADPRGEIAMAEAAARAGTLLGVSTNTALPFERIAAAGAPWWFQVYLLADRDVTHALIERAAEHGARALMLTVEMPVLRGERPGIEPLTWPEIPGKARLGNLTEQERALVLGRPVPNPGLDDIGRLRSVSGLPVLVKGVLRGEDARRAVDAGASGVVVSTHGGRRMDGSITAVGALAEVVDAVGADAEVYIDSGVRTGRHVLAALALGARAVFVGRPLMWALAVGGADEVAGLLGLLDREFRVMLRQSGAASIRDLGGLVARS</sequence>
<evidence type="ECO:0000256" key="1">
    <source>
        <dbReference type="ARBA" id="ARBA00001917"/>
    </source>
</evidence>
<name>A0A3Q9UTZ9_9MICO</name>
<dbReference type="KEGG" id="rfs:C1I64_00520"/>
<protein>
    <submittedName>
        <fullName evidence="8">Alpha-hydroxy-acid oxidizing enzyme</fullName>
    </submittedName>
</protein>
<keyword evidence="3" id="KW-0288">FMN</keyword>
<feature type="compositionally biased region" description="Basic and acidic residues" evidence="6">
    <location>
        <begin position="40"/>
        <end position="53"/>
    </location>
</feature>
<dbReference type="Pfam" id="PF01070">
    <property type="entry name" value="FMN_dh"/>
    <property type="match status" value="1"/>
</dbReference>
<dbReference type="PANTHER" id="PTHR10578">
    <property type="entry name" value="S -2-HYDROXY-ACID OXIDASE-RELATED"/>
    <property type="match status" value="1"/>
</dbReference>
<evidence type="ECO:0000313" key="8">
    <source>
        <dbReference type="EMBL" id="AZZ50689.1"/>
    </source>
</evidence>
<dbReference type="AlphaFoldDB" id="A0A3Q9UTZ9"/>
<evidence type="ECO:0000256" key="5">
    <source>
        <dbReference type="ARBA" id="ARBA00024042"/>
    </source>
</evidence>
<comment type="similarity">
    <text evidence="5">Belongs to the FMN-dependent alpha-hydroxy acid dehydrogenase family.</text>
</comment>
<evidence type="ECO:0000313" key="9">
    <source>
        <dbReference type="Proteomes" id="UP000285317"/>
    </source>
</evidence>
<evidence type="ECO:0000256" key="4">
    <source>
        <dbReference type="ARBA" id="ARBA00023002"/>
    </source>
</evidence>